<evidence type="ECO:0000259" key="14">
    <source>
        <dbReference type="Pfam" id="PF07715"/>
    </source>
</evidence>
<dbReference type="Pfam" id="PF00593">
    <property type="entry name" value="TonB_dep_Rec_b-barrel"/>
    <property type="match status" value="1"/>
</dbReference>
<feature type="region of interest" description="Disordered" evidence="12">
    <location>
        <begin position="243"/>
        <end position="262"/>
    </location>
</feature>
<evidence type="ECO:0000256" key="2">
    <source>
        <dbReference type="ARBA" id="ARBA00022448"/>
    </source>
</evidence>
<evidence type="ECO:0000313" key="16">
    <source>
        <dbReference type="Proteomes" id="UP000026923"/>
    </source>
</evidence>
<comment type="caution">
    <text evidence="15">The sequence shown here is derived from an EMBL/GenBank/DDBJ whole genome shotgun (WGS) entry which is preliminary data.</text>
</comment>
<feature type="domain" description="TonB-dependent receptor plug" evidence="14">
    <location>
        <begin position="35"/>
        <end position="150"/>
    </location>
</feature>
<comment type="similarity">
    <text evidence="10 11">Belongs to the TonB-dependent receptor family.</text>
</comment>
<evidence type="ECO:0000256" key="11">
    <source>
        <dbReference type="RuleBase" id="RU003357"/>
    </source>
</evidence>
<keyword evidence="4 10" id="KW-0812">Transmembrane</keyword>
<dbReference type="GO" id="GO:0015344">
    <property type="term" value="F:siderophore uptake transmembrane transporter activity"/>
    <property type="evidence" value="ECO:0007669"/>
    <property type="project" value="TreeGrafter"/>
</dbReference>
<keyword evidence="6" id="KW-0406">Ion transport</keyword>
<keyword evidence="9 10" id="KW-0998">Cell outer membrane</keyword>
<keyword evidence="7 11" id="KW-0798">TonB box</keyword>
<dbReference type="InterPro" id="IPR039426">
    <property type="entry name" value="TonB-dep_rcpt-like"/>
</dbReference>
<keyword evidence="2 10" id="KW-0813">Transport</keyword>
<dbReference type="InterPro" id="IPR012910">
    <property type="entry name" value="Plug_dom"/>
</dbReference>
<dbReference type="HOGENOM" id="CLU_008287_18_2_6"/>
<protein>
    <recommendedName>
        <fullName evidence="17">TonB-dependent receptor</fullName>
    </recommendedName>
</protein>
<dbReference type="Proteomes" id="UP000026923">
    <property type="component" value="Unassembled WGS sequence"/>
</dbReference>
<gene>
    <name evidence="15" type="ORF">B597_015135</name>
</gene>
<evidence type="ECO:0000256" key="5">
    <source>
        <dbReference type="ARBA" id="ARBA00022729"/>
    </source>
</evidence>
<dbReference type="eggNOG" id="COG4771">
    <property type="taxonomic scope" value="Bacteria"/>
</dbReference>
<dbReference type="PANTHER" id="PTHR30069">
    <property type="entry name" value="TONB-DEPENDENT OUTER MEMBRANE RECEPTOR"/>
    <property type="match status" value="1"/>
</dbReference>
<proteinExistence type="inferred from homology"/>
<evidence type="ECO:0000256" key="1">
    <source>
        <dbReference type="ARBA" id="ARBA00004571"/>
    </source>
</evidence>
<dbReference type="Gene3D" id="2.40.170.20">
    <property type="entry name" value="TonB-dependent receptor, beta-barrel domain"/>
    <property type="match status" value="1"/>
</dbReference>
<evidence type="ECO:0000256" key="4">
    <source>
        <dbReference type="ARBA" id="ARBA00022692"/>
    </source>
</evidence>
<dbReference type="PROSITE" id="PS52016">
    <property type="entry name" value="TONB_DEPENDENT_REC_3"/>
    <property type="match status" value="1"/>
</dbReference>
<dbReference type="InterPro" id="IPR036942">
    <property type="entry name" value="Beta-barrel_TonB_sf"/>
</dbReference>
<keyword evidence="3 10" id="KW-1134">Transmembrane beta strand</keyword>
<evidence type="ECO:0000256" key="6">
    <source>
        <dbReference type="ARBA" id="ARBA00023065"/>
    </source>
</evidence>
<accession>A0A061JQ53</accession>
<organism evidence="15 16">
    <name type="scientific">Stutzerimonas stutzeri KOS6</name>
    <dbReference type="NCBI Taxonomy" id="1218352"/>
    <lineage>
        <taxon>Bacteria</taxon>
        <taxon>Pseudomonadati</taxon>
        <taxon>Pseudomonadota</taxon>
        <taxon>Gammaproteobacteria</taxon>
        <taxon>Pseudomonadales</taxon>
        <taxon>Pseudomonadaceae</taxon>
        <taxon>Stutzerimonas</taxon>
    </lineage>
</organism>
<evidence type="ECO:0000256" key="10">
    <source>
        <dbReference type="PROSITE-ProRule" id="PRU01360"/>
    </source>
</evidence>
<dbReference type="EMBL" id="AMCZ02000020">
    <property type="protein sequence ID" value="EWC40475.1"/>
    <property type="molecule type" value="Genomic_DNA"/>
</dbReference>
<dbReference type="InterPro" id="IPR000531">
    <property type="entry name" value="Beta-barrel_TonB"/>
</dbReference>
<dbReference type="GO" id="GO:0009279">
    <property type="term" value="C:cell outer membrane"/>
    <property type="evidence" value="ECO:0007669"/>
    <property type="project" value="UniProtKB-SubCell"/>
</dbReference>
<dbReference type="Pfam" id="PF07715">
    <property type="entry name" value="Plug"/>
    <property type="match status" value="1"/>
</dbReference>
<dbReference type="InterPro" id="IPR037066">
    <property type="entry name" value="Plug_dom_sf"/>
</dbReference>
<evidence type="ECO:0000313" key="15">
    <source>
        <dbReference type="EMBL" id="EWC40475.1"/>
    </source>
</evidence>
<evidence type="ECO:0000259" key="13">
    <source>
        <dbReference type="Pfam" id="PF00593"/>
    </source>
</evidence>
<evidence type="ECO:0000256" key="9">
    <source>
        <dbReference type="ARBA" id="ARBA00023237"/>
    </source>
</evidence>
<evidence type="ECO:0000256" key="3">
    <source>
        <dbReference type="ARBA" id="ARBA00022452"/>
    </source>
</evidence>
<dbReference type="SUPFAM" id="SSF56935">
    <property type="entry name" value="Porins"/>
    <property type="match status" value="1"/>
</dbReference>
<evidence type="ECO:0000256" key="8">
    <source>
        <dbReference type="ARBA" id="ARBA00023136"/>
    </source>
</evidence>
<sequence length="646" mass="71223">MAIAGAVAPYVAADNSKAVGLDDIVVTAAGYEQQLIDAPASITVISKEQLEGKYYRDVTDALQDIPGVSIEGGAGGKLESTSINIRGLGEEYTLFLVNGRPQGASSEAYYNGFGSATRFGWLPPLSAIERIEVIRGPMSSLYGSSALAGVINIITKKATAREWSGTVSYDRLFHENSDAGPANQARYYLSGPLMQDHLALSLYGSRNHRDEDEIEGGYAEKTSIDNTALLDIVFNDMHSFQLEAGRGESDNERTQKSGAAGEMDNVRTHYGISHALNWGNGSLTDTFLTNEKVEIENGSAYSEYTATLLNSKTVLPFDHHTMTLGGEYKWETTDHDVGRFYGADMELERWQRALFVEDEFYVTEALSVTAGLRYDENEHYGEEFTPRLYGVYRFTDELVLKGGVSGGYKTPTLKQADTSIVENAGRGRSYDMGNSALKPENSVNYEMGLMWDAANGIRSGVTVFYTEFEDKIGKRLFCTSPASAPACTVNGIAPRQTINQYINQDAAELRGVETFFNVPLTASLDLKTNYTYSDSEITESEDSPDDIGKPFNNLPQHMFNIGLDWRTTEALKLWAKARYKSETVSDEDLEQRPAYTMVDLGGLYRVSENMNVYAGLYNVFDKEISNADYGKTLDGRRLNVGVALSF</sequence>
<keyword evidence="5" id="KW-0732">Signal</keyword>
<name>A0A061JQ53_STUST</name>
<dbReference type="CDD" id="cd01347">
    <property type="entry name" value="ligand_gated_channel"/>
    <property type="match status" value="1"/>
</dbReference>
<dbReference type="AlphaFoldDB" id="A0A061JQ53"/>
<evidence type="ECO:0000256" key="12">
    <source>
        <dbReference type="SAM" id="MobiDB-lite"/>
    </source>
</evidence>
<evidence type="ECO:0008006" key="17">
    <source>
        <dbReference type="Google" id="ProtNLM"/>
    </source>
</evidence>
<reference evidence="15 16" key="1">
    <citation type="journal article" date="2013" name="Genome Announc.">
        <title>Draft Genome of the Nitrogen-Fixing Bacterium Pseudomonas stutzeri Strain KOS6 Isolated from Industrial Hydrocarbon Sludge.</title>
        <authorList>
            <person name="Grigoryeva T.V."/>
            <person name="Laikov A.V."/>
            <person name="Naumova R.P."/>
            <person name="Manolov A.I."/>
            <person name="Larin A.K."/>
            <person name="Karpova I.Y."/>
            <person name="Semashko T.A."/>
            <person name="Alexeev D.G."/>
            <person name="Kostryukova E.S."/>
            <person name="Muller R."/>
            <person name="Govorun V.M."/>
        </authorList>
    </citation>
    <scope>NUCLEOTIDE SEQUENCE [LARGE SCALE GENOMIC DNA]</scope>
    <source>
        <strain evidence="15 16">KOS6</strain>
    </source>
</reference>
<feature type="compositionally biased region" description="Basic and acidic residues" evidence="12">
    <location>
        <begin position="245"/>
        <end position="255"/>
    </location>
</feature>
<evidence type="ECO:0000256" key="7">
    <source>
        <dbReference type="ARBA" id="ARBA00023077"/>
    </source>
</evidence>
<dbReference type="PANTHER" id="PTHR30069:SF53">
    <property type="entry name" value="COLICIN I RECEPTOR-RELATED"/>
    <property type="match status" value="1"/>
</dbReference>
<keyword evidence="8 10" id="KW-0472">Membrane</keyword>
<dbReference type="Gene3D" id="2.170.130.10">
    <property type="entry name" value="TonB-dependent receptor, plug domain"/>
    <property type="match status" value="1"/>
</dbReference>
<dbReference type="GO" id="GO:0044718">
    <property type="term" value="P:siderophore transmembrane transport"/>
    <property type="evidence" value="ECO:0007669"/>
    <property type="project" value="TreeGrafter"/>
</dbReference>
<feature type="domain" description="TonB-dependent receptor-like beta-barrel" evidence="13">
    <location>
        <begin position="265"/>
        <end position="619"/>
    </location>
</feature>
<comment type="subcellular location">
    <subcellularLocation>
        <location evidence="1 10">Cell outer membrane</location>
        <topology evidence="1 10">Multi-pass membrane protein</topology>
    </subcellularLocation>
</comment>